<gene>
    <name evidence="2" type="ORF">N5I20_17315</name>
</gene>
<name>A0AA42RA52_AERCA</name>
<accession>A0AA42RA52</accession>
<proteinExistence type="predicted"/>
<dbReference type="Proteomes" id="UP001161704">
    <property type="component" value="Unassembled WGS sequence"/>
</dbReference>
<evidence type="ECO:0008006" key="4">
    <source>
        <dbReference type="Google" id="ProtNLM"/>
    </source>
</evidence>
<protein>
    <recommendedName>
        <fullName evidence="4">CopG family transcriptional regulator</fullName>
    </recommendedName>
</protein>
<evidence type="ECO:0000256" key="1">
    <source>
        <dbReference type="SAM" id="MobiDB-lite"/>
    </source>
</evidence>
<organism evidence="2 3">
    <name type="scientific">Aeromonas caviae</name>
    <name type="common">Aeromonas punctata</name>
    <dbReference type="NCBI Taxonomy" id="648"/>
    <lineage>
        <taxon>Bacteria</taxon>
        <taxon>Pseudomonadati</taxon>
        <taxon>Pseudomonadota</taxon>
        <taxon>Gammaproteobacteria</taxon>
        <taxon>Aeromonadales</taxon>
        <taxon>Aeromonadaceae</taxon>
        <taxon>Aeromonas</taxon>
    </lineage>
</organism>
<evidence type="ECO:0000313" key="2">
    <source>
        <dbReference type="EMBL" id="MDH1506811.1"/>
    </source>
</evidence>
<reference evidence="2" key="1">
    <citation type="submission" date="2022-09" db="EMBL/GenBank/DDBJ databases">
        <title>Intensive care unit water sources are persistently colonized with multi-drug resistant bacteria and are the site of extensive horizontal gene transfer of antibiotic resistance genes.</title>
        <authorList>
            <person name="Diorio-Toth L."/>
        </authorList>
    </citation>
    <scope>NUCLEOTIDE SEQUENCE</scope>
    <source>
        <strain evidence="2">GD03710</strain>
    </source>
</reference>
<evidence type="ECO:0000313" key="3">
    <source>
        <dbReference type="Proteomes" id="UP001161704"/>
    </source>
</evidence>
<dbReference type="RefSeq" id="WP_279963657.1">
    <property type="nucleotide sequence ID" value="NZ_JAOCFK010000068.1"/>
</dbReference>
<sequence length="102" mass="11492">MVLKRRGPAKELPDAELDKTADQIANRMADKVYGDDPLPSGQEKTQQRRRITLSLNKANVQAIEEIAYLNKTNELEGPKNASGIIDIALKQYLERHHKLNKG</sequence>
<feature type="region of interest" description="Disordered" evidence="1">
    <location>
        <begin position="27"/>
        <end position="48"/>
    </location>
</feature>
<dbReference type="EMBL" id="JAOCIZ010000081">
    <property type="protein sequence ID" value="MDH1506811.1"/>
    <property type="molecule type" value="Genomic_DNA"/>
</dbReference>
<dbReference type="AlphaFoldDB" id="A0AA42RA52"/>
<comment type="caution">
    <text evidence="2">The sequence shown here is derived from an EMBL/GenBank/DDBJ whole genome shotgun (WGS) entry which is preliminary data.</text>
</comment>